<protein>
    <submittedName>
        <fullName evidence="3">SH3 domain of the SH3b1 type</fullName>
    </submittedName>
</protein>
<dbReference type="SUPFAM" id="SSF54001">
    <property type="entry name" value="Cysteine proteinases"/>
    <property type="match status" value="1"/>
</dbReference>
<dbReference type="InterPro" id="IPR026864">
    <property type="entry name" value="SH3b2-type_SH3"/>
</dbReference>
<feature type="domain" description="SH3b2-type SH3" evidence="2">
    <location>
        <begin position="150"/>
        <end position="194"/>
    </location>
</feature>
<dbReference type="Pfam" id="PF12914">
    <property type="entry name" value="SH3_7"/>
    <property type="match status" value="1"/>
</dbReference>
<accession>A0A447V293</accession>
<dbReference type="Proteomes" id="UP000274122">
    <property type="component" value="Chromosome"/>
</dbReference>
<proteinExistence type="predicted"/>
<dbReference type="EMBL" id="LR134201">
    <property type="protein sequence ID" value="VEB97524.1"/>
    <property type="molecule type" value="Genomic_DNA"/>
</dbReference>
<dbReference type="Pfam" id="PF12913">
    <property type="entry name" value="SH3_6"/>
    <property type="match status" value="1"/>
</dbReference>
<organism evidence="3 4">
    <name type="scientific">Cedecea lapagei</name>
    <dbReference type="NCBI Taxonomy" id="158823"/>
    <lineage>
        <taxon>Bacteria</taxon>
        <taxon>Pseudomonadati</taxon>
        <taxon>Pseudomonadota</taxon>
        <taxon>Gammaproteobacteria</taxon>
        <taxon>Enterobacterales</taxon>
        <taxon>Enterobacteriaceae</taxon>
        <taxon>Cedecea</taxon>
    </lineage>
</organism>
<feature type="domain" description="SH3b1" evidence="1">
    <location>
        <begin position="90"/>
        <end position="142"/>
    </location>
</feature>
<gene>
    <name evidence="3" type="ORF">NCTC11466_02205</name>
</gene>
<evidence type="ECO:0000259" key="2">
    <source>
        <dbReference type="Pfam" id="PF12914"/>
    </source>
</evidence>
<evidence type="ECO:0000259" key="1">
    <source>
        <dbReference type="Pfam" id="PF12913"/>
    </source>
</evidence>
<dbReference type="InterPro" id="IPR038765">
    <property type="entry name" value="Papain-like_cys_pep_sf"/>
</dbReference>
<dbReference type="InterPro" id="IPR027017">
    <property type="entry name" value="P60_peptidase_YkfC"/>
</dbReference>
<dbReference type="InterPro" id="IPR039439">
    <property type="entry name" value="SH3b1_dom"/>
</dbReference>
<reference evidence="3 4" key="1">
    <citation type="submission" date="2018-12" db="EMBL/GenBank/DDBJ databases">
        <authorList>
            <consortium name="Pathogen Informatics"/>
        </authorList>
    </citation>
    <scope>NUCLEOTIDE SEQUENCE [LARGE SCALE GENOMIC DNA]</scope>
    <source>
        <strain evidence="3 4">NCTC11466</strain>
    </source>
</reference>
<keyword evidence="4" id="KW-1185">Reference proteome</keyword>
<dbReference type="KEGG" id="clap:NCTC11466_02205"/>
<name>A0A447V293_9ENTR</name>
<dbReference type="AlphaFoldDB" id="A0A447V293"/>
<sequence>MGLGETSPWNPSYIASVLTKGAEAGRDASIREYLGEQSISWAENFRVHPNSWKQQVKDNAITAIDGVYRPLARGIAVSETLVRVLPTADPAYGDPRQAGQGYPFDNLQMSSVRAGTPVYVLATSRDKSWKYIISPTIVGWVHSEDIAGVDQQFVTEWLRLAGKNLGAFIKDPVSVHDADQYYFTARPGTLLPFRNKQHGLFNVPVPVRKSNGLAQIRWVKLGEDEFVAMPWKMTPGNMAVLIKSMSGRPYGWGNYNFYNDCSAEIRSLMMPFGLFLPRNSAAQIQATARIVDLSQENTSGRLRYLAEHGRPFTTLVYIPGHIMLYIGNAVINGQSVPMTYQNIWGLRPANADSRSIIGGAVIFPLLASYPENTSLVSLAGKVKFKLGFIE</sequence>
<dbReference type="PIRSF" id="PIRSF019015">
    <property type="entry name" value="P60_peptidase_YkfC"/>
    <property type="match status" value="1"/>
</dbReference>
<dbReference type="Gene3D" id="3.90.1720.10">
    <property type="entry name" value="endopeptidase domain like (from Nostoc punctiforme)"/>
    <property type="match status" value="1"/>
</dbReference>
<evidence type="ECO:0000313" key="3">
    <source>
        <dbReference type="EMBL" id="VEB97524.1"/>
    </source>
</evidence>
<evidence type="ECO:0000313" key="4">
    <source>
        <dbReference type="Proteomes" id="UP000274122"/>
    </source>
</evidence>